<dbReference type="SUPFAM" id="SSF50022">
    <property type="entry name" value="ISP domain"/>
    <property type="match status" value="1"/>
</dbReference>
<dbReference type="InterPro" id="IPR017941">
    <property type="entry name" value="Rieske_2Fe-2S"/>
</dbReference>
<dbReference type="SUPFAM" id="SSF51905">
    <property type="entry name" value="FAD/NAD(P)-binding domain"/>
    <property type="match status" value="2"/>
</dbReference>
<evidence type="ECO:0000256" key="4">
    <source>
        <dbReference type="ARBA" id="ARBA00022714"/>
    </source>
</evidence>
<dbReference type="GO" id="GO:0051537">
    <property type="term" value="F:2 iron, 2 sulfur cluster binding"/>
    <property type="evidence" value="ECO:0007669"/>
    <property type="project" value="UniProtKB-KW"/>
</dbReference>
<dbReference type="GO" id="GO:0016651">
    <property type="term" value="F:oxidoreductase activity, acting on NAD(P)H"/>
    <property type="evidence" value="ECO:0007669"/>
    <property type="project" value="TreeGrafter"/>
</dbReference>
<dbReference type="EMBL" id="BDQF01000003">
    <property type="protein sequence ID" value="GAW79343.1"/>
    <property type="molecule type" value="Genomic_DNA"/>
</dbReference>
<dbReference type="Proteomes" id="UP000195521">
    <property type="component" value="Unassembled WGS sequence"/>
</dbReference>
<dbReference type="Pfam" id="PF07992">
    <property type="entry name" value="Pyr_redox_2"/>
    <property type="match status" value="1"/>
</dbReference>
<dbReference type="GeneID" id="39746051"/>
<dbReference type="PANTHER" id="PTHR43557">
    <property type="entry name" value="APOPTOSIS-INDUCING FACTOR 1"/>
    <property type="match status" value="1"/>
</dbReference>
<keyword evidence="5" id="KW-0479">Metal-binding</keyword>
<keyword evidence="7" id="KW-0560">Oxidoreductase</keyword>
<dbReference type="InterPro" id="IPR050446">
    <property type="entry name" value="FAD-oxidoreductase/Apoptosis"/>
</dbReference>
<evidence type="ECO:0000313" key="11">
    <source>
        <dbReference type="EMBL" id="GAW79343.1"/>
    </source>
</evidence>
<evidence type="ECO:0000256" key="2">
    <source>
        <dbReference type="ARBA" id="ARBA00006442"/>
    </source>
</evidence>
<keyword evidence="8" id="KW-0408">Iron</keyword>
<dbReference type="PRINTS" id="PR00411">
    <property type="entry name" value="PNDRDTASEI"/>
</dbReference>
<keyword evidence="12" id="KW-1185">Reference proteome</keyword>
<protein>
    <submittedName>
        <fullName evidence="11">Ferrodoxin reductase</fullName>
    </submittedName>
</protein>
<dbReference type="SUPFAM" id="SSF55424">
    <property type="entry name" value="FAD/NAD-linked reductases, dimerisation (C-terminal) domain"/>
    <property type="match status" value="1"/>
</dbReference>
<evidence type="ECO:0000313" key="12">
    <source>
        <dbReference type="Proteomes" id="UP000195521"/>
    </source>
</evidence>
<dbReference type="Gene3D" id="3.30.390.30">
    <property type="match status" value="1"/>
</dbReference>
<dbReference type="PROSITE" id="PS51296">
    <property type="entry name" value="RIESKE"/>
    <property type="match status" value="1"/>
</dbReference>
<dbReference type="InterPro" id="IPR036922">
    <property type="entry name" value="Rieske_2Fe-2S_sf"/>
</dbReference>
<proteinExistence type="inferred from homology"/>
<evidence type="ECO:0000256" key="9">
    <source>
        <dbReference type="ARBA" id="ARBA00023014"/>
    </source>
</evidence>
<dbReference type="Gene3D" id="2.102.10.10">
    <property type="entry name" value="Rieske [2Fe-2S] iron-sulphur domain"/>
    <property type="match status" value="1"/>
</dbReference>
<comment type="similarity">
    <text evidence="2">Belongs to the FAD-dependent oxidoreductase family.</text>
</comment>
<dbReference type="InterPro" id="IPR023753">
    <property type="entry name" value="FAD/NAD-binding_dom"/>
</dbReference>
<dbReference type="AlphaFoldDB" id="A0A1Y1JFY2"/>
<evidence type="ECO:0000256" key="7">
    <source>
        <dbReference type="ARBA" id="ARBA00023002"/>
    </source>
</evidence>
<keyword evidence="6" id="KW-0274">FAD</keyword>
<feature type="domain" description="Rieske" evidence="10">
    <location>
        <begin position="139"/>
        <end position="236"/>
    </location>
</feature>
<reference evidence="12" key="1">
    <citation type="submission" date="2017-04" db="EMBL/GenBank/DDBJ databases">
        <title>Plasmodium gonderi genome.</title>
        <authorList>
            <person name="Arisue N."/>
            <person name="Honma H."/>
            <person name="Kawai S."/>
            <person name="Tougan T."/>
            <person name="Tanabe K."/>
            <person name="Horii T."/>
        </authorList>
    </citation>
    <scope>NUCLEOTIDE SEQUENCE [LARGE SCALE GENOMIC DNA]</scope>
    <source>
        <strain evidence="12">ATCC 30045</strain>
    </source>
</reference>
<dbReference type="RefSeq" id="XP_028541932.1">
    <property type="nucleotide sequence ID" value="XM_028686131.1"/>
</dbReference>
<gene>
    <name evidence="11" type="ORF">PGO_031470</name>
</gene>
<sequence>MRKVNSIKETMSNMVHLMQVRRRGLPSSPSASSSLSSPLWMSLLSETSPSPSLVSGTLSSSVSLLSHLTRKQKFCHILNRRNFTGNAFASDGRNNKKEFSNNCNIVFLLALFCTPSLVQGKRNNKNKKNIASCASLEKVYLTKKEEIKDGEMKEIKVRGEKDTVLLVHVNDKYYCLGPKCPHYSAPLRTGILTKEYVTCPWHDAKFDLKTGECINGPSFDDIPKYEVTVEGNDIYAYLPEKVELFEKKKICPCSGKCEKKTILIVGGGAATLGALEEFLKLGYSGKLVICSKDEYKPYDRPTLSKSISMYESGEELFNSIKLKDNSYYERENITYMHNVSVEKVDSENKKAYLSNGDTIQYDQILVASGVRPSESALARGDSGVSGESSMGAENLLTLHNLKDNVKIASYAKEGSRCVIIGSSFIACELSAALKKRNVNITMISKDSLPFYNVFGEKIGSVVLDILKEKNVTFYGNVYPVEYIMDRSGFFKKSKSIHGVRLSNGEVISCDYVVEALGCFPNSEFLDDTFKNEKKQIIVDKHFKVKGSSDIFAAGDVCAFPYFSSTGELVNICHWNVAIQQGRIAAHNMLNNNNNEEGKEKKQEFTFLPFFNTNIFGKNFRYSGYVKDYKKVIFEGDLKKHNFIAYFVKDEKVASILTLGNGKMAALNECLSKGKVPRPYELEAGLKNSDSMISTLS</sequence>
<dbReference type="OrthoDB" id="432169at2759"/>
<dbReference type="Gene3D" id="3.50.50.60">
    <property type="entry name" value="FAD/NAD(P)-binding domain"/>
    <property type="match status" value="2"/>
</dbReference>
<dbReference type="GO" id="GO:0005737">
    <property type="term" value="C:cytoplasm"/>
    <property type="evidence" value="ECO:0007669"/>
    <property type="project" value="TreeGrafter"/>
</dbReference>
<dbReference type="PANTHER" id="PTHR43557:SF2">
    <property type="entry name" value="RIESKE DOMAIN-CONTAINING PROTEIN-RELATED"/>
    <property type="match status" value="1"/>
</dbReference>
<evidence type="ECO:0000256" key="8">
    <source>
        <dbReference type="ARBA" id="ARBA00023004"/>
    </source>
</evidence>
<evidence type="ECO:0000256" key="6">
    <source>
        <dbReference type="ARBA" id="ARBA00022827"/>
    </source>
</evidence>
<accession>A0A1Y1JFY2</accession>
<dbReference type="InterPro" id="IPR016156">
    <property type="entry name" value="FAD/NAD-linked_Rdtase_dimer_sf"/>
</dbReference>
<evidence type="ECO:0000256" key="1">
    <source>
        <dbReference type="ARBA" id="ARBA00001974"/>
    </source>
</evidence>
<comment type="caution">
    <text evidence="11">The sequence shown here is derived from an EMBL/GenBank/DDBJ whole genome shotgun (WGS) entry which is preliminary data.</text>
</comment>
<organism evidence="11 12">
    <name type="scientific">Plasmodium gonderi</name>
    <dbReference type="NCBI Taxonomy" id="77519"/>
    <lineage>
        <taxon>Eukaryota</taxon>
        <taxon>Sar</taxon>
        <taxon>Alveolata</taxon>
        <taxon>Apicomplexa</taxon>
        <taxon>Aconoidasida</taxon>
        <taxon>Haemosporida</taxon>
        <taxon>Plasmodiidae</taxon>
        <taxon>Plasmodium</taxon>
        <taxon>Plasmodium (Plasmodium)</taxon>
    </lineage>
</organism>
<keyword evidence="9" id="KW-0411">Iron-sulfur</keyword>
<keyword evidence="4" id="KW-0001">2Fe-2S</keyword>
<dbReference type="InterPro" id="IPR036188">
    <property type="entry name" value="FAD/NAD-bd_sf"/>
</dbReference>
<evidence type="ECO:0000259" key="10">
    <source>
        <dbReference type="PROSITE" id="PS51296"/>
    </source>
</evidence>
<dbReference type="Pfam" id="PF00355">
    <property type="entry name" value="Rieske"/>
    <property type="match status" value="1"/>
</dbReference>
<evidence type="ECO:0000256" key="3">
    <source>
        <dbReference type="ARBA" id="ARBA00022630"/>
    </source>
</evidence>
<dbReference type="PRINTS" id="PR00368">
    <property type="entry name" value="FADPNR"/>
</dbReference>
<evidence type="ECO:0000256" key="5">
    <source>
        <dbReference type="ARBA" id="ARBA00022723"/>
    </source>
</evidence>
<dbReference type="GO" id="GO:0046872">
    <property type="term" value="F:metal ion binding"/>
    <property type="evidence" value="ECO:0007669"/>
    <property type="project" value="UniProtKB-KW"/>
</dbReference>
<dbReference type="OMA" id="PRCTHYG"/>
<keyword evidence="3" id="KW-0285">Flavoprotein</keyword>
<name>A0A1Y1JFY2_PLAGO</name>
<dbReference type="CDD" id="cd03478">
    <property type="entry name" value="Rieske_AIFL_N"/>
    <property type="match status" value="1"/>
</dbReference>
<comment type="cofactor">
    <cofactor evidence="1">
        <name>FAD</name>
        <dbReference type="ChEBI" id="CHEBI:57692"/>
    </cofactor>
</comment>